<dbReference type="SFLD" id="SFLDF00027">
    <property type="entry name" value="p-type_atpase"/>
    <property type="match status" value="1"/>
</dbReference>
<dbReference type="InterPro" id="IPR018303">
    <property type="entry name" value="ATPase_P-typ_P_site"/>
</dbReference>
<dbReference type="STRING" id="1707952.A6A03_06670"/>
<dbReference type="PRINTS" id="PR00119">
    <property type="entry name" value="CATATPASE"/>
</dbReference>
<evidence type="ECO:0000313" key="13">
    <source>
        <dbReference type="EMBL" id="OAN49737.1"/>
    </source>
</evidence>
<dbReference type="Pfam" id="PF00122">
    <property type="entry name" value="E1-E2_ATPase"/>
    <property type="match status" value="1"/>
</dbReference>
<proteinExistence type="inferred from homology"/>
<keyword evidence="14" id="KW-1185">Reference proteome</keyword>
<keyword evidence="9 11" id="KW-1133">Transmembrane helix</keyword>
<dbReference type="PROSITE" id="PS00154">
    <property type="entry name" value="ATPASE_E1_E2"/>
    <property type="match status" value="1"/>
</dbReference>
<feature type="domain" description="Cation-transporting P-type ATPase N-terminal" evidence="12">
    <location>
        <begin position="13"/>
        <end position="87"/>
    </location>
</feature>
<dbReference type="Gene3D" id="3.40.1110.10">
    <property type="entry name" value="Calcium-transporting ATPase, cytoplasmic domain N"/>
    <property type="match status" value="1"/>
</dbReference>
<comment type="similarity">
    <text evidence="2">Belongs to the cation transport ATPase (P-type) (TC 3.A.3) family. Type IIA subfamily.</text>
</comment>
<evidence type="ECO:0000256" key="4">
    <source>
        <dbReference type="ARBA" id="ARBA00022692"/>
    </source>
</evidence>
<sequence length="909" mass="97671">MTTPPTQFTANQLWHSESPEYVTAALGSHEHHGLSASEAARRLKQYGPNVITAKGGKSPLVRFLLQFHNPLLYILLVASFITLLLKDPVDAAIIFGAVLVNVILGYIQESRAEKAIEALARAMKMEATVVRDGKTMRISAAELVPGDVVILHSGDRVPADLRLIRTRDLQIAEAALTGESVPVSKDAHAAIEPDTALADRVTMAYASTLVTYGQGMGIVVATGNQTEVGRISQLIASAHDLQTPLTRKIAEFSRLLLFVILGFAALTMVLGFMRGQPLIDSLIAAIALAVSAIPEGLPAAVTVTLAIGVVRMARRQAIIRKLPAVETLGSTTVICSDKTGTLTQNQMTVQRIVAGGESFATTGSGYQPEGEITLHGAPVAVAAHPALAECLRAGLLCNDSQLVEEAGRWDVNGDPTEGALLVAAYKAGIRQEHWLPRLDSIPFESEHQYMATLHDAGPDRERVVYLKGSVEAVLARCATMLDAAGKQAPCDAAAIQRAAEALAGQGLRVLAFARGYLPPGTTTISHHDVMSGLTFLGLQGMVDPPRPEAITAVRACQEAGIKVKMITGDHALTAAAIAEQIGLERGRRPAVLTGRELENLTDEELSAAAEYTTVFARVTPEQKLRLVQALQARGHIVAMTGDGVNDAPALKQADIGIAMGLMGTDVAREAADMVLTDDNFATIEAAVEEGRGVFDNLTKIIAWTLPTNVGEGLVILAAILIGSVLPVLPVQILWVNMATVAALGLVLAAERKEPGIMQRPPRKVDAPILDSTLLWRTLAVGLLIVISAFSLFEWELQAGAGLAEARTVAVNVIVMIELFYVLNCRSLTHSMFQIGVFSNRWLFVGVGVMILLQLAFTYLPWMNRIMQSAPITLDAWWRIVAIAFMGYLLIELEKWLRRQYASRRKPVFA</sequence>
<dbReference type="CDD" id="cd02080">
    <property type="entry name" value="P-type_ATPase_cation"/>
    <property type="match status" value="1"/>
</dbReference>
<dbReference type="SUPFAM" id="SSF81660">
    <property type="entry name" value="Metal cation-transporting ATPase, ATP-binding domain N"/>
    <property type="match status" value="1"/>
</dbReference>
<comment type="subcellular location">
    <subcellularLocation>
        <location evidence="1">Cell membrane</location>
        <topology evidence="1">Multi-pass membrane protein</topology>
    </subcellularLocation>
</comment>
<keyword evidence="8" id="KW-1278">Translocase</keyword>
<dbReference type="AlphaFoldDB" id="A0A178MNY7"/>
<feature type="transmembrane region" description="Helical" evidence="11">
    <location>
        <begin position="731"/>
        <end position="749"/>
    </location>
</feature>
<protein>
    <submittedName>
        <fullName evidence="13">Carbonate dehydratase</fullName>
    </submittedName>
</protein>
<feature type="transmembrane region" description="Helical" evidence="11">
    <location>
        <begin position="798"/>
        <end position="820"/>
    </location>
</feature>
<dbReference type="InterPro" id="IPR006068">
    <property type="entry name" value="ATPase_P-typ_cation-transptr_C"/>
</dbReference>
<gene>
    <name evidence="13" type="ORF">A6A03_06670</name>
</gene>
<dbReference type="EMBL" id="LWQS01000011">
    <property type="protein sequence ID" value="OAN49737.1"/>
    <property type="molecule type" value="Genomic_DNA"/>
</dbReference>
<dbReference type="Gene3D" id="3.40.50.1000">
    <property type="entry name" value="HAD superfamily/HAD-like"/>
    <property type="match status" value="1"/>
</dbReference>
<feature type="transmembrane region" description="Helical" evidence="11">
    <location>
        <begin position="63"/>
        <end position="85"/>
    </location>
</feature>
<feature type="transmembrane region" description="Helical" evidence="11">
    <location>
        <begin position="700"/>
        <end position="725"/>
    </location>
</feature>
<dbReference type="NCBIfam" id="TIGR01494">
    <property type="entry name" value="ATPase_P-type"/>
    <property type="match status" value="3"/>
</dbReference>
<feature type="transmembrane region" description="Helical" evidence="11">
    <location>
        <begin position="773"/>
        <end position="792"/>
    </location>
</feature>
<evidence type="ECO:0000256" key="7">
    <source>
        <dbReference type="ARBA" id="ARBA00022840"/>
    </source>
</evidence>
<evidence type="ECO:0000313" key="14">
    <source>
        <dbReference type="Proteomes" id="UP000078287"/>
    </source>
</evidence>
<dbReference type="InterPro" id="IPR023298">
    <property type="entry name" value="ATPase_P-typ_TM_dom_sf"/>
</dbReference>
<keyword evidence="7" id="KW-0067">ATP-binding</keyword>
<evidence type="ECO:0000256" key="9">
    <source>
        <dbReference type="ARBA" id="ARBA00022989"/>
    </source>
</evidence>
<dbReference type="Pfam" id="PF13246">
    <property type="entry name" value="Cation_ATPase"/>
    <property type="match status" value="1"/>
</dbReference>
<dbReference type="GO" id="GO:0030007">
    <property type="term" value="P:intracellular potassium ion homeostasis"/>
    <property type="evidence" value="ECO:0007669"/>
    <property type="project" value="TreeGrafter"/>
</dbReference>
<dbReference type="InterPro" id="IPR023299">
    <property type="entry name" value="ATPase_P-typ_cyto_dom_N"/>
</dbReference>
<dbReference type="PANTHER" id="PTHR43294:SF20">
    <property type="entry name" value="P-TYPE ATPASE"/>
    <property type="match status" value="1"/>
</dbReference>
<evidence type="ECO:0000256" key="3">
    <source>
        <dbReference type="ARBA" id="ARBA00022475"/>
    </source>
</evidence>
<dbReference type="SUPFAM" id="SSF56784">
    <property type="entry name" value="HAD-like"/>
    <property type="match status" value="1"/>
</dbReference>
<dbReference type="InterPro" id="IPR059000">
    <property type="entry name" value="ATPase_P-type_domA"/>
</dbReference>
<name>A0A178MNY7_9CHLR</name>
<dbReference type="GO" id="GO:0005524">
    <property type="term" value="F:ATP binding"/>
    <property type="evidence" value="ECO:0007669"/>
    <property type="project" value="UniProtKB-KW"/>
</dbReference>
<feature type="transmembrane region" description="Helical" evidence="11">
    <location>
        <begin position="91"/>
        <end position="107"/>
    </location>
</feature>
<dbReference type="InterPro" id="IPR001757">
    <property type="entry name" value="P_typ_ATPase"/>
</dbReference>
<dbReference type="FunFam" id="3.40.50.1000:FF:000001">
    <property type="entry name" value="Phospholipid-transporting ATPase IC"/>
    <property type="match status" value="1"/>
</dbReference>
<dbReference type="InterPro" id="IPR004014">
    <property type="entry name" value="ATPase_P-typ_cation-transptr_N"/>
</dbReference>
<dbReference type="GO" id="GO:1902600">
    <property type="term" value="P:proton transmembrane transport"/>
    <property type="evidence" value="ECO:0007669"/>
    <property type="project" value="TreeGrafter"/>
</dbReference>
<evidence type="ECO:0000256" key="1">
    <source>
        <dbReference type="ARBA" id="ARBA00004651"/>
    </source>
</evidence>
<evidence type="ECO:0000256" key="8">
    <source>
        <dbReference type="ARBA" id="ARBA00022967"/>
    </source>
</evidence>
<dbReference type="Gene3D" id="2.70.150.10">
    <property type="entry name" value="Calcium-transporting ATPase, cytoplasmic transduction domain A"/>
    <property type="match status" value="1"/>
</dbReference>
<feature type="transmembrane region" description="Helical" evidence="11">
    <location>
        <begin position="255"/>
        <end position="273"/>
    </location>
</feature>
<dbReference type="SUPFAM" id="SSF81653">
    <property type="entry name" value="Calcium ATPase, transduction domain A"/>
    <property type="match status" value="1"/>
</dbReference>
<dbReference type="PRINTS" id="PR00120">
    <property type="entry name" value="HATPASE"/>
</dbReference>
<dbReference type="Proteomes" id="UP000078287">
    <property type="component" value="Unassembled WGS sequence"/>
</dbReference>
<dbReference type="InterPro" id="IPR050510">
    <property type="entry name" value="Cation_transp_ATPase_P-type"/>
</dbReference>
<keyword evidence="5" id="KW-0479">Metal-binding</keyword>
<evidence type="ECO:0000259" key="12">
    <source>
        <dbReference type="SMART" id="SM00831"/>
    </source>
</evidence>
<dbReference type="Gene3D" id="1.20.1110.10">
    <property type="entry name" value="Calcium-transporting ATPase, transmembrane domain"/>
    <property type="match status" value="1"/>
</dbReference>
<dbReference type="GO" id="GO:0006883">
    <property type="term" value="P:intracellular sodium ion homeostasis"/>
    <property type="evidence" value="ECO:0007669"/>
    <property type="project" value="TreeGrafter"/>
</dbReference>
<dbReference type="OrthoDB" id="9760364at2"/>
<keyword evidence="4 11" id="KW-0812">Transmembrane</keyword>
<dbReference type="Pfam" id="PF00689">
    <property type="entry name" value="Cation_ATPase_C"/>
    <property type="match status" value="1"/>
</dbReference>
<evidence type="ECO:0000256" key="5">
    <source>
        <dbReference type="ARBA" id="ARBA00022723"/>
    </source>
</evidence>
<accession>A0A178MNY7</accession>
<organism evidence="13 14">
    <name type="scientific">Chloroflexus islandicus</name>
    <dbReference type="NCBI Taxonomy" id="1707952"/>
    <lineage>
        <taxon>Bacteria</taxon>
        <taxon>Bacillati</taxon>
        <taxon>Chloroflexota</taxon>
        <taxon>Chloroflexia</taxon>
        <taxon>Chloroflexales</taxon>
        <taxon>Chloroflexineae</taxon>
        <taxon>Chloroflexaceae</taxon>
        <taxon>Chloroflexus</taxon>
    </lineage>
</organism>
<dbReference type="GO" id="GO:1990573">
    <property type="term" value="P:potassium ion import across plasma membrane"/>
    <property type="evidence" value="ECO:0007669"/>
    <property type="project" value="TreeGrafter"/>
</dbReference>
<keyword evidence="6" id="KW-0547">Nucleotide-binding</keyword>
<evidence type="ECO:0000256" key="2">
    <source>
        <dbReference type="ARBA" id="ARBA00005675"/>
    </source>
</evidence>
<reference evidence="13 14" key="1">
    <citation type="submission" date="2016-04" db="EMBL/GenBank/DDBJ databases">
        <title>Chloroflexus islandicus sp. nov., a thermophilic filamentous anoxygenic phototrophic bacterium from geyser Strokkur (Iceland).</title>
        <authorList>
            <person name="Gaisin V.A."/>
            <person name="Kalashnikov A.M."/>
            <person name="Sukhacheva M.V."/>
            <person name="Grouzdev D.S."/>
            <person name="Ivanov T.M."/>
            <person name="Kuznetsov B."/>
            <person name="Gorlenko V.M."/>
        </authorList>
    </citation>
    <scope>NUCLEOTIDE SEQUENCE [LARGE SCALE GENOMIC DNA]</scope>
    <source>
        <strain evidence="14">isl-2</strain>
    </source>
</reference>
<feature type="transmembrane region" description="Helical" evidence="11">
    <location>
        <begin position="841"/>
        <end position="863"/>
    </location>
</feature>
<dbReference type="SFLD" id="SFLDG00002">
    <property type="entry name" value="C1.7:_P-type_atpase_like"/>
    <property type="match status" value="1"/>
</dbReference>
<evidence type="ECO:0000256" key="10">
    <source>
        <dbReference type="ARBA" id="ARBA00023136"/>
    </source>
</evidence>
<dbReference type="RefSeq" id="WP_066782488.1">
    <property type="nucleotide sequence ID" value="NZ_LWQS01000011.1"/>
</dbReference>
<dbReference type="GO" id="GO:0046872">
    <property type="term" value="F:metal ion binding"/>
    <property type="evidence" value="ECO:0007669"/>
    <property type="project" value="UniProtKB-KW"/>
</dbReference>
<dbReference type="GO" id="GO:0005391">
    <property type="term" value="F:P-type sodium:potassium-exchanging transporter activity"/>
    <property type="evidence" value="ECO:0007669"/>
    <property type="project" value="TreeGrafter"/>
</dbReference>
<dbReference type="SFLD" id="SFLDS00003">
    <property type="entry name" value="Haloacid_Dehalogenase"/>
    <property type="match status" value="1"/>
</dbReference>
<feature type="transmembrane region" description="Helical" evidence="11">
    <location>
        <begin position="875"/>
        <end position="896"/>
    </location>
</feature>
<dbReference type="InterPro" id="IPR044492">
    <property type="entry name" value="P_typ_ATPase_HD_dom"/>
</dbReference>
<keyword evidence="3" id="KW-1003">Cell membrane</keyword>
<dbReference type="InterPro" id="IPR023214">
    <property type="entry name" value="HAD_sf"/>
</dbReference>
<evidence type="ECO:0000256" key="11">
    <source>
        <dbReference type="SAM" id="Phobius"/>
    </source>
</evidence>
<evidence type="ECO:0000256" key="6">
    <source>
        <dbReference type="ARBA" id="ARBA00022741"/>
    </source>
</evidence>
<dbReference type="GO" id="GO:0036376">
    <property type="term" value="P:sodium ion export across plasma membrane"/>
    <property type="evidence" value="ECO:0007669"/>
    <property type="project" value="TreeGrafter"/>
</dbReference>
<dbReference type="SMART" id="SM00831">
    <property type="entry name" value="Cation_ATPase_N"/>
    <property type="match status" value="1"/>
</dbReference>
<dbReference type="GO" id="GO:0016887">
    <property type="term" value="F:ATP hydrolysis activity"/>
    <property type="evidence" value="ECO:0007669"/>
    <property type="project" value="InterPro"/>
</dbReference>
<dbReference type="InterPro" id="IPR036412">
    <property type="entry name" value="HAD-like_sf"/>
</dbReference>
<feature type="transmembrane region" description="Helical" evidence="11">
    <location>
        <begin position="285"/>
        <end position="310"/>
    </location>
</feature>
<comment type="caution">
    <text evidence="13">The sequence shown here is derived from an EMBL/GenBank/DDBJ whole genome shotgun (WGS) entry which is preliminary data.</text>
</comment>
<dbReference type="SUPFAM" id="SSF81665">
    <property type="entry name" value="Calcium ATPase, transmembrane domain M"/>
    <property type="match status" value="1"/>
</dbReference>
<dbReference type="FunFam" id="3.40.50.1000:FF:000028">
    <property type="entry name" value="Calcium-transporting P-type ATPase, putative"/>
    <property type="match status" value="1"/>
</dbReference>
<dbReference type="FunFam" id="2.70.150.10:FF:000016">
    <property type="entry name" value="Calcium-transporting P-type ATPase putative"/>
    <property type="match status" value="1"/>
</dbReference>
<dbReference type="PANTHER" id="PTHR43294">
    <property type="entry name" value="SODIUM/POTASSIUM-TRANSPORTING ATPASE SUBUNIT ALPHA"/>
    <property type="match status" value="1"/>
</dbReference>
<keyword evidence="10 11" id="KW-0472">Membrane</keyword>
<dbReference type="InterPro" id="IPR008250">
    <property type="entry name" value="ATPase_P-typ_transduc_dom_A_sf"/>
</dbReference>
<dbReference type="Pfam" id="PF00690">
    <property type="entry name" value="Cation_ATPase_N"/>
    <property type="match status" value="1"/>
</dbReference>
<dbReference type="GO" id="GO:0005886">
    <property type="term" value="C:plasma membrane"/>
    <property type="evidence" value="ECO:0007669"/>
    <property type="project" value="UniProtKB-SubCell"/>
</dbReference>